<name>A0A3B6TI14_WHEAT</name>
<dbReference type="InterPro" id="IPR036047">
    <property type="entry name" value="F-box-like_dom_sf"/>
</dbReference>
<evidence type="ECO:0000313" key="3">
    <source>
        <dbReference type="Proteomes" id="UP000019116"/>
    </source>
</evidence>
<dbReference type="SMR" id="A0A3B6TI14"/>
<dbReference type="OrthoDB" id="690492at2759"/>
<feature type="domain" description="F-box" evidence="1">
    <location>
        <begin position="6"/>
        <end position="47"/>
    </location>
</feature>
<dbReference type="PANTHER" id="PTHR31264">
    <property type="entry name" value="OS07G0554500 PROTEIN-RELATED"/>
    <property type="match status" value="1"/>
</dbReference>
<dbReference type="Gramene" id="TraesLDM7D03G04296680.1">
    <property type="protein sequence ID" value="TraesLDM7D03G04296680.1.CDS1"/>
    <property type="gene ID" value="TraesLDM7D03G04296680"/>
</dbReference>
<reference evidence="2" key="1">
    <citation type="submission" date="2018-08" db="EMBL/GenBank/DDBJ databases">
        <authorList>
            <person name="Rossello M."/>
        </authorList>
    </citation>
    <scope>NUCLEOTIDE SEQUENCE [LARGE SCALE GENOMIC DNA]</scope>
    <source>
        <strain evidence="2">cv. Chinese Spring</strain>
    </source>
</reference>
<dbReference type="Proteomes" id="UP000019116">
    <property type="component" value="Chromosome 7D"/>
</dbReference>
<dbReference type="Gramene" id="TraesCLE_scaffold_015786_01G000500.1">
    <property type="protein sequence ID" value="TraesCLE_scaffold_015786_01G000500.1"/>
    <property type="gene ID" value="TraesCLE_scaffold_015786_01G000500"/>
</dbReference>
<reference evidence="2" key="2">
    <citation type="submission" date="2018-10" db="UniProtKB">
        <authorList>
            <consortium name="EnsemblPlants"/>
        </authorList>
    </citation>
    <scope>IDENTIFICATION</scope>
</reference>
<dbReference type="Gramene" id="TraesCAD_scaffold_039753_01G000300.1">
    <property type="protein sequence ID" value="TraesCAD_scaffold_039753_01G000300.1"/>
    <property type="gene ID" value="TraesCAD_scaffold_039753_01G000300"/>
</dbReference>
<dbReference type="SUPFAM" id="SSF81383">
    <property type="entry name" value="F-box domain"/>
    <property type="match status" value="1"/>
</dbReference>
<dbReference type="AlphaFoldDB" id="A0A3B6TI14"/>
<dbReference type="PANTHER" id="PTHR31264:SF10">
    <property type="entry name" value="GENOME ASSEMBLY, CHROMOSOME: II"/>
    <property type="match status" value="1"/>
</dbReference>
<dbReference type="Gramene" id="TraesCS7D03G0137800.1">
    <property type="protein sequence ID" value="TraesCS7D03G0137800.1.CDS1"/>
    <property type="gene ID" value="TraesCS7D03G0137800"/>
</dbReference>
<organism evidence="2">
    <name type="scientific">Triticum aestivum</name>
    <name type="common">Wheat</name>
    <dbReference type="NCBI Taxonomy" id="4565"/>
    <lineage>
        <taxon>Eukaryota</taxon>
        <taxon>Viridiplantae</taxon>
        <taxon>Streptophyta</taxon>
        <taxon>Embryophyta</taxon>
        <taxon>Tracheophyta</taxon>
        <taxon>Spermatophyta</taxon>
        <taxon>Magnoliopsida</taxon>
        <taxon>Liliopsida</taxon>
        <taxon>Poales</taxon>
        <taxon>Poaceae</taxon>
        <taxon>BOP clade</taxon>
        <taxon>Pooideae</taxon>
        <taxon>Triticodae</taxon>
        <taxon>Triticeae</taxon>
        <taxon>Triticinae</taxon>
        <taxon>Triticum</taxon>
    </lineage>
</organism>
<accession>A0A3B6TI14</accession>
<dbReference type="Gramene" id="TraesARI7D03G04365800.1">
    <property type="protein sequence ID" value="TraesARI7D03G04365800.1.CDS1"/>
    <property type="gene ID" value="TraesARI7D03G04365800"/>
</dbReference>
<dbReference type="Gramene" id="TraesWEE_scaffold_017094_01G000500.1">
    <property type="protein sequence ID" value="TraesWEE_scaffold_017094_01G000500.1"/>
    <property type="gene ID" value="TraesWEE_scaffold_017094_01G000500"/>
</dbReference>
<dbReference type="Gramene" id="TraesNOR7D03G04339250.1">
    <property type="protein sequence ID" value="TraesNOR7D03G04339250.1.CDS1"/>
    <property type="gene ID" value="TraesNOR7D03G04339250"/>
</dbReference>
<dbReference type="Gramene" id="TraesSTA7D03G04282870.1">
    <property type="protein sequence ID" value="TraesSTA7D03G04282870.1.CDS1"/>
    <property type="gene ID" value="TraesSTA7D03G04282870"/>
</dbReference>
<dbReference type="Gene3D" id="1.20.1280.50">
    <property type="match status" value="1"/>
</dbReference>
<dbReference type="EnsemblPlants" id="TraesCS7D02G060800.1">
    <property type="protein sequence ID" value="TraesCS7D02G060800.1.cds1"/>
    <property type="gene ID" value="TraesCS7D02G060800"/>
</dbReference>
<dbReference type="Gramene" id="TraesLAC7D03G04237390.1">
    <property type="protein sequence ID" value="TraesLAC7D03G04237390.1.CDS1"/>
    <property type="gene ID" value="TraesLAC7D03G04237390"/>
</dbReference>
<dbReference type="OMA" id="CATFYRI"/>
<sequence length="107" mass="11334">MAQPAIPDELLEEIFIRLPTAADLARASAACVSFRRVITGHPFLRRFRTLHPPPLLGIVGGSLILAKPPHPSAAAAATFADADILLGGFSGRHAARARCTKDGVLRC</sequence>
<dbReference type="Pfam" id="PF12937">
    <property type="entry name" value="F-box-like"/>
    <property type="match status" value="1"/>
</dbReference>
<evidence type="ECO:0000259" key="1">
    <source>
        <dbReference type="SMART" id="SM00256"/>
    </source>
</evidence>
<dbReference type="SMART" id="SM00256">
    <property type="entry name" value="FBOX"/>
    <property type="match status" value="1"/>
</dbReference>
<dbReference type="Gramene" id="TraesROB_scaffold_007124_01G000500.1">
    <property type="protein sequence ID" value="TraesROB_scaffold_007124_01G000500.1"/>
    <property type="gene ID" value="TraesROB_scaffold_007124_01G000500"/>
</dbReference>
<evidence type="ECO:0000313" key="2">
    <source>
        <dbReference type="EnsemblPlants" id="TraesCS7D02G060800.1.cds1"/>
    </source>
</evidence>
<protein>
    <recommendedName>
        <fullName evidence="1">F-box domain-containing protein</fullName>
    </recommendedName>
</protein>
<dbReference type="InterPro" id="IPR001810">
    <property type="entry name" value="F-box_dom"/>
</dbReference>
<dbReference type="Gramene" id="TraesRN7D0100141700.1">
    <property type="protein sequence ID" value="TraesRN7D0100141700.1"/>
    <property type="gene ID" value="TraesRN7D0100141700"/>
</dbReference>
<keyword evidence="3" id="KW-1185">Reference proteome</keyword>
<dbReference type="Gramene" id="TraesMAC7D03G04282870.1">
    <property type="protein sequence ID" value="TraesMAC7D03G04282870.1.CDS1"/>
    <property type="gene ID" value="TraesMAC7D03G04282870"/>
</dbReference>
<dbReference type="PaxDb" id="4565-Traes_7DS_D9041D9B1.1"/>
<dbReference type="Gramene" id="TraesSYM7D03G04343180.1">
    <property type="protein sequence ID" value="TraesSYM7D03G04343180.1.CDS1"/>
    <property type="gene ID" value="TraesSYM7D03G04343180"/>
</dbReference>
<dbReference type="Gramene" id="TraesCS7D02G060800.1">
    <property type="protein sequence ID" value="TraesCS7D02G060800.1.cds1"/>
    <property type="gene ID" value="TraesCS7D02G060800"/>
</dbReference>
<proteinExistence type="predicted"/>
<dbReference type="Gramene" id="TraesJUL7D03G04334120.1">
    <property type="protein sequence ID" value="TraesJUL7D03G04334120.1.CDS1"/>
    <property type="gene ID" value="TraesJUL7D03G04334120"/>
</dbReference>